<feature type="compositionally biased region" description="Acidic residues" evidence="1">
    <location>
        <begin position="85"/>
        <end position="101"/>
    </location>
</feature>
<proteinExistence type="predicted"/>
<organism evidence="2 3">
    <name type="scientific">Candidatus Enterousia intestinigallinarum</name>
    <dbReference type="NCBI Taxonomy" id="2840790"/>
    <lineage>
        <taxon>Bacteria</taxon>
        <taxon>Pseudomonadati</taxon>
        <taxon>Pseudomonadota</taxon>
        <taxon>Alphaproteobacteria</taxon>
        <taxon>Candidatus Enterousia</taxon>
    </lineage>
</organism>
<feature type="compositionally biased region" description="Low complexity" evidence="1">
    <location>
        <begin position="73"/>
        <end position="83"/>
    </location>
</feature>
<reference evidence="2" key="1">
    <citation type="submission" date="2020-10" db="EMBL/GenBank/DDBJ databases">
        <authorList>
            <person name="Gilroy R."/>
        </authorList>
    </citation>
    <scope>NUCLEOTIDE SEQUENCE</scope>
    <source>
        <strain evidence="2">ChiGjej3B3-5194</strain>
    </source>
</reference>
<feature type="compositionally biased region" description="Polar residues" evidence="1">
    <location>
        <begin position="45"/>
        <end position="67"/>
    </location>
</feature>
<dbReference type="EMBL" id="DVJI01000009">
    <property type="protein sequence ID" value="HIS70745.1"/>
    <property type="molecule type" value="Genomic_DNA"/>
</dbReference>
<dbReference type="Proteomes" id="UP000886742">
    <property type="component" value="Unassembled WGS sequence"/>
</dbReference>
<protein>
    <submittedName>
        <fullName evidence="2">Uncharacterized protein</fullName>
    </submittedName>
</protein>
<dbReference type="AlphaFoldDB" id="A0A9D1FFQ8"/>
<evidence type="ECO:0000313" key="3">
    <source>
        <dbReference type="Proteomes" id="UP000886742"/>
    </source>
</evidence>
<sequence length="699" mass="74345">MQSLLKLFGTSVAGLGIFVFVGNAYAVTARNTAGNVAQWNSRAGVTTSVSSQRMPTMPTLPNFTVGNVSPDLPNNTTPSNPGDPDNPDNPDNPDPEPEPECPDGGVKDSEYTVDSCMNDVLMCINTGALPGGLNDLFNEDLRNSIVNGMNLCATQVEYCIANVRKNCSYVYRSAADVWIDFNARKVQPAYYNFVLRKTGLTPNQAENTCLLLDVNTYGSSFNAVANSGSVTSEYNIGVGAYNSQNGNMLIKNNPQGAELNYGNPGVDGQRGHYARWDPTTAECWLRVAAYNKDTQIKNSWLFGAAGNDQPAEVWRQAGETFTCNRDLFGFSLMNQTNTAAVVGVGGGAVVGAGVGAIAGHGARAFDCSRASHREMLTEELRADASFGSISEYLEDPILATVDEITRDQCEQIVLLYDKFVQVKEALKKCNTIEVTSSETTIYSDVAVQCNNYINIEDCFSNVAMLNPCKGQGFTTAQQCANFLAQQNADAAAALVDNDPAASENEFCSFQPLNLARASGTGIYCNAGGAGCQNAVQISVDVERLDDIFTSEIKDLLQNGEESNMGKSIGIGIGVGAGAGGLATAITAFVERSNISCHVGDGLAQVGYGKSYSIGSLKDFYVKWNLNLPDTITPTGTAVDCDSWKRACGTITNLEQCASAQLNYKPADAATTTLVPTACTVSGSVCIENYPVAKSYGACE</sequence>
<evidence type="ECO:0000313" key="2">
    <source>
        <dbReference type="EMBL" id="HIS70745.1"/>
    </source>
</evidence>
<accession>A0A9D1FFQ8</accession>
<feature type="region of interest" description="Disordered" evidence="1">
    <location>
        <begin position="45"/>
        <end position="108"/>
    </location>
</feature>
<gene>
    <name evidence="2" type="ORF">IAD02_02020</name>
</gene>
<evidence type="ECO:0000256" key="1">
    <source>
        <dbReference type="SAM" id="MobiDB-lite"/>
    </source>
</evidence>
<reference evidence="2" key="2">
    <citation type="journal article" date="2021" name="PeerJ">
        <title>Extensive microbial diversity within the chicken gut microbiome revealed by metagenomics and culture.</title>
        <authorList>
            <person name="Gilroy R."/>
            <person name="Ravi A."/>
            <person name="Getino M."/>
            <person name="Pursley I."/>
            <person name="Horton D.L."/>
            <person name="Alikhan N.F."/>
            <person name="Baker D."/>
            <person name="Gharbi K."/>
            <person name="Hall N."/>
            <person name="Watson M."/>
            <person name="Adriaenssens E.M."/>
            <person name="Foster-Nyarko E."/>
            <person name="Jarju S."/>
            <person name="Secka A."/>
            <person name="Antonio M."/>
            <person name="Oren A."/>
            <person name="Chaudhuri R.R."/>
            <person name="La Ragione R."/>
            <person name="Hildebrand F."/>
            <person name="Pallen M.J."/>
        </authorList>
    </citation>
    <scope>NUCLEOTIDE SEQUENCE</scope>
    <source>
        <strain evidence="2">ChiGjej3B3-5194</strain>
    </source>
</reference>
<name>A0A9D1FFQ8_9PROT</name>
<comment type="caution">
    <text evidence="2">The sequence shown here is derived from an EMBL/GenBank/DDBJ whole genome shotgun (WGS) entry which is preliminary data.</text>
</comment>